<dbReference type="Pfam" id="PF00013">
    <property type="entry name" value="KH_1"/>
    <property type="match status" value="4"/>
</dbReference>
<name>A0AAV7K771_9METZ</name>
<dbReference type="SMART" id="SM00322">
    <property type="entry name" value="KH"/>
    <property type="match status" value="4"/>
</dbReference>
<evidence type="ECO:0000259" key="4">
    <source>
        <dbReference type="SMART" id="SM00322"/>
    </source>
</evidence>
<dbReference type="InterPro" id="IPR004088">
    <property type="entry name" value="KH_dom_type_1"/>
</dbReference>
<feature type="compositionally biased region" description="Low complexity" evidence="3">
    <location>
        <begin position="509"/>
        <end position="540"/>
    </location>
</feature>
<feature type="region of interest" description="Disordered" evidence="3">
    <location>
        <begin position="17"/>
        <end position="59"/>
    </location>
</feature>
<dbReference type="AlphaFoldDB" id="A0AAV7K771"/>
<keyword evidence="6" id="KW-1185">Reference proteome</keyword>
<keyword evidence="2" id="KW-0694">RNA-binding</keyword>
<evidence type="ECO:0000313" key="5">
    <source>
        <dbReference type="EMBL" id="KAI6656588.1"/>
    </source>
</evidence>
<dbReference type="CDD" id="cd22397">
    <property type="entry name" value="KH-I_FUBP_rpt2"/>
    <property type="match status" value="1"/>
</dbReference>
<dbReference type="GO" id="GO:0003723">
    <property type="term" value="F:RNA binding"/>
    <property type="evidence" value="ECO:0007669"/>
    <property type="project" value="UniProtKB-UniRule"/>
</dbReference>
<dbReference type="PROSITE" id="PS50084">
    <property type="entry name" value="KH_TYPE_1"/>
    <property type="match status" value="4"/>
</dbReference>
<organism evidence="5 6">
    <name type="scientific">Oopsacas minuta</name>
    <dbReference type="NCBI Taxonomy" id="111878"/>
    <lineage>
        <taxon>Eukaryota</taxon>
        <taxon>Metazoa</taxon>
        <taxon>Porifera</taxon>
        <taxon>Hexactinellida</taxon>
        <taxon>Hexasterophora</taxon>
        <taxon>Lyssacinosida</taxon>
        <taxon>Leucopsacidae</taxon>
        <taxon>Oopsacas</taxon>
    </lineage>
</organism>
<dbReference type="Proteomes" id="UP001165289">
    <property type="component" value="Unassembled WGS sequence"/>
</dbReference>
<dbReference type="EMBL" id="JAKMXF010000144">
    <property type="protein sequence ID" value="KAI6656588.1"/>
    <property type="molecule type" value="Genomic_DNA"/>
</dbReference>
<feature type="region of interest" description="Disordered" evidence="3">
    <location>
        <begin position="509"/>
        <end position="545"/>
    </location>
</feature>
<dbReference type="SUPFAM" id="SSF54791">
    <property type="entry name" value="Eukaryotic type KH-domain (KH-domain type I)"/>
    <property type="match status" value="4"/>
</dbReference>
<reference evidence="5 6" key="1">
    <citation type="journal article" date="2023" name="BMC Biol.">
        <title>The compact genome of the sponge Oopsacas minuta (Hexactinellida) is lacking key metazoan core genes.</title>
        <authorList>
            <person name="Santini S."/>
            <person name="Schenkelaars Q."/>
            <person name="Jourda C."/>
            <person name="Duchesne M."/>
            <person name="Belahbib H."/>
            <person name="Rocher C."/>
            <person name="Selva M."/>
            <person name="Riesgo A."/>
            <person name="Vervoort M."/>
            <person name="Leys S.P."/>
            <person name="Kodjabachian L."/>
            <person name="Le Bivic A."/>
            <person name="Borchiellini C."/>
            <person name="Claverie J.M."/>
            <person name="Renard E."/>
        </authorList>
    </citation>
    <scope>NUCLEOTIDE SEQUENCE [LARGE SCALE GENOMIC DNA]</scope>
    <source>
        <strain evidence="5">SPO-2</strain>
    </source>
</reference>
<dbReference type="Gene3D" id="3.30.1370.10">
    <property type="entry name" value="K Homology domain, type 1"/>
    <property type="match status" value="4"/>
</dbReference>
<evidence type="ECO:0000256" key="1">
    <source>
        <dbReference type="ARBA" id="ARBA00022737"/>
    </source>
</evidence>
<evidence type="ECO:0000313" key="6">
    <source>
        <dbReference type="Proteomes" id="UP001165289"/>
    </source>
</evidence>
<sequence length="573" mass="61592">MEQNENFADAVRRAREIAAKMNNPNGSEKDMGGNMSRKRGFNDEVDLPESKRALSADPDDLGKGMNRVAWARDGTIKYETDIPSRYVGLVIGKGGETITKLQQESQAVIQVAPDPPDGLTQPQRHVTISGREENVEIAKRLINKIIDDANIVSDPPLGMGSGQKMETQEMMIPAGKVGLVIGKGGEMIKSLQEQASCKMQMIQDGGYQGAPEKPLRLQGNHYNIEKGKQLVRELLDQKDAEARGLTGDFSGPTQTLEIQVPRDLVGVIIGRQGETIRQIQTQSGARLQFQNDSNATSHRIATLTGPPDAVQKGQLMVSDVMNEVIQKQGKGGPTPNPQGPGVMTVSVAVPAGKCGLVIGKGGEKIRELQRQSGAHIEINKATQNNPHERLFNIRGTQAQINHSQVLIRQVVENSTGAQTTQSYAPVTYPANPAQSAVYPYQLQGAGAAANPWAAFNFSYPGQQAAAPTPTSTANTAANAAMSQQMKEQQLLWTAYYQQYYAAMAAAQQQGGTPGQAGVPQPGATPAQQAQSGAQPGATAGIPQDLQTQWADYFRQLGYQYPVPGQPQPKEGKN</sequence>
<dbReference type="PANTHER" id="PTHR10288">
    <property type="entry name" value="KH DOMAIN CONTAINING RNA BINDING PROTEIN"/>
    <property type="match status" value="1"/>
</dbReference>
<protein>
    <submittedName>
        <fullName evidence="5">Far upstream element-binding protein 1-like</fullName>
    </submittedName>
</protein>
<feature type="domain" description="K Homology" evidence="4">
    <location>
        <begin position="341"/>
        <end position="412"/>
    </location>
</feature>
<accession>A0AAV7K771</accession>
<evidence type="ECO:0000256" key="2">
    <source>
        <dbReference type="PROSITE-ProRule" id="PRU00117"/>
    </source>
</evidence>
<comment type="caution">
    <text evidence="5">The sequence shown here is derived from an EMBL/GenBank/DDBJ whole genome shotgun (WGS) entry which is preliminary data.</text>
</comment>
<feature type="domain" description="K Homology" evidence="4">
    <location>
        <begin position="74"/>
        <end position="147"/>
    </location>
</feature>
<keyword evidence="1" id="KW-0677">Repeat</keyword>
<proteinExistence type="predicted"/>
<dbReference type="InterPro" id="IPR036612">
    <property type="entry name" value="KH_dom_type_1_sf"/>
</dbReference>
<gene>
    <name evidence="5" type="ORF">LOD99_1383</name>
</gene>
<feature type="domain" description="K Homology" evidence="4">
    <location>
        <begin position="164"/>
        <end position="236"/>
    </location>
</feature>
<evidence type="ECO:0000256" key="3">
    <source>
        <dbReference type="SAM" id="MobiDB-lite"/>
    </source>
</evidence>
<feature type="domain" description="K Homology" evidence="4">
    <location>
        <begin position="252"/>
        <end position="322"/>
    </location>
</feature>
<dbReference type="InterPro" id="IPR004087">
    <property type="entry name" value="KH_dom"/>
</dbReference>